<dbReference type="InParanoid" id="T1FHR0"/>
<dbReference type="RefSeq" id="XP_009030649.1">
    <property type="nucleotide sequence ID" value="XM_009032401.1"/>
</dbReference>
<name>T1FHR0_HELRO</name>
<reference evidence="3" key="1">
    <citation type="submission" date="2012-12" db="EMBL/GenBank/DDBJ databases">
        <authorList>
            <person name="Hellsten U."/>
            <person name="Grimwood J."/>
            <person name="Chapman J.A."/>
            <person name="Shapiro H."/>
            <person name="Aerts A."/>
            <person name="Otillar R.P."/>
            <person name="Terry A.Y."/>
            <person name="Boore J.L."/>
            <person name="Simakov O."/>
            <person name="Marletaz F."/>
            <person name="Cho S.-J."/>
            <person name="Edsinger-Gonzales E."/>
            <person name="Havlak P."/>
            <person name="Kuo D.-H."/>
            <person name="Larsson T."/>
            <person name="Lv J."/>
            <person name="Arendt D."/>
            <person name="Savage R."/>
            <person name="Osoegawa K."/>
            <person name="de Jong P."/>
            <person name="Lindberg D.R."/>
            <person name="Seaver E.C."/>
            <person name="Weisblat D.A."/>
            <person name="Putnam N.H."/>
            <person name="Grigoriev I.V."/>
            <person name="Rokhsar D.S."/>
        </authorList>
    </citation>
    <scope>NUCLEOTIDE SEQUENCE</scope>
</reference>
<sequence>MTKLHQLKLVQQQKSYKKNFATSGKRGDKLLIKFDLTKALVNENEKPDKIEFDNQDVESNAVVNAGASTKLMTLLRTILTEIKPTREQIDKFVKAEQQSAVINAKIKQKFDQKFIELDKKLSCKMDKFKQNLEKTNNVNSTPKRNCIGNAQDSDLRQTLILADKRNFKDKVLHSKQKDQDYCQNAEIIEKKDIYDEIVNTALETITVVIVQQHGTND</sequence>
<keyword evidence="3" id="KW-1185">Reference proteome</keyword>
<reference evidence="1 3" key="2">
    <citation type="journal article" date="2013" name="Nature">
        <title>Insights into bilaterian evolution from three spiralian genomes.</title>
        <authorList>
            <person name="Simakov O."/>
            <person name="Marletaz F."/>
            <person name="Cho S.J."/>
            <person name="Edsinger-Gonzales E."/>
            <person name="Havlak P."/>
            <person name="Hellsten U."/>
            <person name="Kuo D.H."/>
            <person name="Larsson T."/>
            <person name="Lv J."/>
            <person name="Arendt D."/>
            <person name="Savage R."/>
            <person name="Osoegawa K."/>
            <person name="de Jong P."/>
            <person name="Grimwood J."/>
            <person name="Chapman J.A."/>
            <person name="Shapiro H."/>
            <person name="Aerts A."/>
            <person name="Otillar R.P."/>
            <person name="Terry A.Y."/>
            <person name="Boore J.L."/>
            <person name="Grigoriev I.V."/>
            <person name="Lindberg D.R."/>
            <person name="Seaver E.C."/>
            <person name="Weisblat D.A."/>
            <person name="Putnam N.H."/>
            <person name="Rokhsar D.S."/>
        </authorList>
    </citation>
    <scope>NUCLEOTIDE SEQUENCE</scope>
</reference>
<accession>T1FHR0</accession>
<protein>
    <submittedName>
        <fullName evidence="1 2">Uncharacterized protein</fullName>
    </submittedName>
</protein>
<gene>
    <name evidence="2" type="primary">20208359</name>
    <name evidence="1" type="ORF">HELRODRAFT_182099</name>
</gene>
<evidence type="ECO:0000313" key="1">
    <source>
        <dbReference type="EMBL" id="ESN91243.1"/>
    </source>
</evidence>
<dbReference type="PANTHER" id="PTHR45823">
    <property type="entry name" value="T-SNARE COILED-COIL HOMOLOGY DOMAIN-CONTAINING PROTEIN"/>
    <property type="match status" value="1"/>
</dbReference>
<dbReference type="GeneID" id="20208359"/>
<dbReference type="CTD" id="20208359"/>
<proteinExistence type="predicted"/>
<evidence type="ECO:0000313" key="3">
    <source>
        <dbReference type="Proteomes" id="UP000015101"/>
    </source>
</evidence>
<dbReference type="AlphaFoldDB" id="T1FHR0"/>
<dbReference type="KEGG" id="hro:HELRODRAFT_182099"/>
<reference evidence="2" key="3">
    <citation type="submission" date="2015-06" db="UniProtKB">
        <authorList>
            <consortium name="EnsemblMetazoa"/>
        </authorList>
    </citation>
    <scope>IDENTIFICATION</scope>
</reference>
<organism evidence="2 3">
    <name type="scientific">Helobdella robusta</name>
    <name type="common">Californian leech</name>
    <dbReference type="NCBI Taxonomy" id="6412"/>
    <lineage>
        <taxon>Eukaryota</taxon>
        <taxon>Metazoa</taxon>
        <taxon>Spiralia</taxon>
        <taxon>Lophotrochozoa</taxon>
        <taxon>Annelida</taxon>
        <taxon>Clitellata</taxon>
        <taxon>Hirudinea</taxon>
        <taxon>Rhynchobdellida</taxon>
        <taxon>Glossiphoniidae</taxon>
        <taxon>Helobdella</taxon>
    </lineage>
</organism>
<dbReference type="EMBL" id="KB097701">
    <property type="protein sequence ID" value="ESN91243.1"/>
    <property type="molecule type" value="Genomic_DNA"/>
</dbReference>
<dbReference type="PANTHER" id="PTHR45823:SF1">
    <property type="entry name" value="T-SNARE COILED-COIL HOMOLOGY DOMAIN-CONTAINING PROTEIN"/>
    <property type="match status" value="1"/>
</dbReference>
<dbReference type="Proteomes" id="UP000015101">
    <property type="component" value="Unassembled WGS sequence"/>
</dbReference>
<dbReference type="HOGENOM" id="CLU_129490_0_0_1"/>
<dbReference type="EMBL" id="AMQM01007973">
    <property type="status" value="NOT_ANNOTATED_CDS"/>
    <property type="molecule type" value="Genomic_DNA"/>
</dbReference>
<dbReference type="EnsemblMetazoa" id="HelroT182099">
    <property type="protein sequence ID" value="HelroP182099"/>
    <property type="gene ID" value="HelroG182099"/>
</dbReference>
<evidence type="ECO:0000313" key="2">
    <source>
        <dbReference type="EnsemblMetazoa" id="HelroP182099"/>
    </source>
</evidence>